<proteinExistence type="predicted"/>
<gene>
    <name evidence="2" type="ORF">DP114_23790</name>
</gene>
<reference evidence="2 3" key="1">
    <citation type="submission" date="2018-06" db="EMBL/GenBank/DDBJ databases">
        <title>Comparative genomics of Brasilonema spp. strains.</title>
        <authorList>
            <person name="Alvarenga D.O."/>
            <person name="Fiore M.F."/>
            <person name="Varani A.M."/>
        </authorList>
    </citation>
    <scope>NUCLEOTIDE SEQUENCE [LARGE SCALE GENOMIC DNA]</scope>
    <source>
        <strain evidence="2 3">CENA114</strain>
    </source>
</reference>
<accession>A0A856MK45</accession>
<evidence type="ECO:0000256" key="1">
    <source>
        <dbReference type="SAM" id="MobiDB-lite"/>
    </source>
</evidence>
<evidence type="ECO:0000313" key="3">
    <source>
        <dbReference type="Proteomes" id="UP000503129"/>
    </source>
</evidence>
<name>A0A856MK45_9CYAN</name>
<sequence>MRREGGFPTPSLRHSAPRRGKAADDMARSTANAGGSIPPADFGALATHPYPRTRCGINWAVLLNFNEKFWNPKALSVML</sequence>
<organism evidence="2 3">
    <name type="scientific">Brasilonema sennae CENA114</name>
    <dbReference type="NCBI Taxonomy" id="415709"/>
    <lineage>
        <taxon>Bacteria</taxon>
        <taxon>Bacillati</taxon>
        <taxon>Cyanobacteriota</taxon>
        <taxon>Cyanophyceae</taxon>
        <taxon>Nostocales</taxon>
        <taxon>Scytonemataceae</taxon>
        <taxon>Brasilonema</taxon>
        <taxon>Bromeliae group (in: Brasilonema)</taxon>
    </lineage>
</organism>
<dbReference type="EMBL" id="CP030118">
    <property type="protein sequence ID" value="QDL10514.1"/>
    <property type="molecule type" value="Genomic_DNA"/>
</dbReference>
<dbReference type="AlphaFoldDB" id="A0A856MK45"/>
<protein>
    <submittedName>
        <fullName evidence="2">Uncharacterized protein</fullName>
    </submittedName>
</protein>
<dbReference type="Proteomes" id="UP000503129">
    <property type="component" value="Chromosome"/>
</dbReference>
<evidence type="ECO:0000313" key="2">
    <source>
        <dbReference type="EMBL" id="QDL10514.1"/>
    </source>
</evidence>
<keyword evidence="3" id="KW-1185">Reference proteome</keyword>
<dbReference type="KEGG" id="bsen:DP114_23790"/>
<feature type="region of interest" description="Disordered" evidence="1">
    <location>
        <begin position="1"/>
        <end position="38"/>
    </location>
</feature>